<accession>A0A9N7V010</accession>
<dbReference type="AlphaFoldDB" id="A0A9N7V010"/>
<evidence type="ECO:0000313" key="2">
    <source>
        <dbReference type="Proteomes" id="UP001153269"/>
    </source>
</evidence>
<organism evidence="1 2">
    <name type="scientific">Pleuronectes platessa</name>
    <name type="common">European plaice</name>
    <dbReference type="NCBI Taxonomy" id="8262"/>
    <lineage>
        <taxon>Eukaryota</taxon>
        <taxon>Metazoa</taxon>
        <taxon>Chordata</taxon>
        <taxon>Craniata</taxon>
        <taxon>Vertebrata</taxon>
        <taxon>Euteleostomi</taxon>
        <taxon>Actinopterygii</taxon>
        <taxon>Neopterygii</taxon>
        <taxon>Teleostei</taxon>
        <taxon>Neoteleostei</taxon>
        <taxon>Acanthomorphata</taxon>
        <taxon>Carangaria</taxon>
        <taxon>Pleuronectiformes</taxon>
        <taxon>Pleuronectoidei</taxon>
        <taxon>Pleuronectidae</taxon>
        <taxon>Pleuronectes</taxon>
    </lineage>
</organism>
<gene>
    <name evidence="1" type="ORF">PLEPLA_LOCUS29274</name>
</gene>
<dbReference type="Proteomes" id="UP001153269">
    <property type="component" value="Unassembled WGS sequence"/>
</dbReference>
<name>A0A9N7V010_PLEPL</name>
<dbReference type="EMBL" id="CADEAL010002657">
    <property type="protein sequence ID" value="CAB1441509.1"/>
    <property type="molecule type" value="Genomic_DNA"/>
</dbReference>
<keyword evidence="2" id="KW-1185">Reference proteome</keyword>
<comment type="caution">
    <text evidence="1">The sequence shown here is derived from an EMBL/GenBank/DDBJ whole genome shotgun (WGS) entry which is preliminary data.</text>
</comment>
<sequence length="112" mass="12477">MSKEERETAGASKRRGVARFRKCELGEEGYYDNGRECSSPPSHFSLLNTRLPSPRFLLSKFISLQVASPFFPLSPPPPRSFPCCLSPAPLPPDAVARQLCSIDLEEHDDKLT</sequence>
<protein>
    <submittedName>
        <fullName evidence="1">Uncharacterized protein</fullName>
    </submittedName>
</protein>
<evidence type="ECO:0000313" key="1">
    <source>
        <dbReference type="EMBL" id="CAB1441509.1"/>
    </source>
</evidence>
<proteinExistence type="predicted"/>
<reference evidence="1" key="1">
    <citation type="submission" date="2020-03" db="EMBL/GenBank/DDBJ databases">
        <authorList>
            <person name="Weist P."/>
        </authorList>
    </citation>
    <scope>NUCLEOTIDE SEQUENCE</scope>
</reference>